<sequence>MPSPYKEQVRRCVQGVQCLGDVQLKKSSRNPSSGHNQTKASSIGALAFIIFCGTGSAAIAGPSCTDAPKEQWIQADVMRAKIVAENYKVDVFKVTKGRCYEIYGRDKSGARVEVYFDPVTGEVVKTSVLR</sequence>
<keyword evidence="3" id="KW-1185">Reference proteome</keyword>
<evidence type="ECO:0000313" key="2">
    <source>
        <dbReference type="EMBL" id="MBL0407501.1"/>
    </source>
</evidence>
<name>A0A936ZCW2_9HYPH</name>
<protein>
    <submittedName>
        <fullName evidence="2">PepSY domain-containing protein</fullName>
    </submittedName>
</protein>
<feature type="domain" description="PepSY" evidence="1">
    <location>
        <begin position="46"/>
        <end position="126"/>
    </location>
</feature>
<dbReference type="Proteomes" id="UP000605848">
    <property type="component" value="Unassembled WGS sequence"/>
</dbReference>
<comment type="caution">
    <text evidence="2">The sequence shown here is derived from an EMBL/GenBank/DDBJ whole genome shotgun (WGS) entry which is preliminary data.</text>
</comment>
<reference evidence="2" key="1">
    <citation type="submission" date="2021-01" db="EMBL/GenBank/DDBJ databases">
        <title>Microvirga sp.</title>
        <authorList>
            <person name="Kim M.K."/>
        </authorList>
    </citation>
    <scope>NUCLEOTIDE SEQUENCE</scope>
    <source>
        <strain evidence="2">5420S-16</strain>
    </source>
</reference>
<dbReference type="InterPro" id="IPR025711">
    <property type="entry name" value="PepSY"/>
</dbReference>
<dbReference type="Pfam" id="PF13670">
    <property type="entry name" value="PepSY_2"/>
    <property type="match status" value="1"/>
</dbReference>
<organism evidence="2 3">
    <name type="scientific">Microvirga aerilata</name>
    <dbReference type="NCBI Taxonomy" id="670292"/>
    <lineage>
        <taxon>Bacteria</taxon>
        <taxon>Pseudomonadati</taxon>
        <taxon>Pseudomonadota</taxon>
        <taxon>Alphaproteobacteria</taxon>
        <taxon>Hyphomicrobiales</taxon>
        <taxon>Methylobacteriaceae</taxon>
        <taxon>Microvirga</taxon>
    </lineage>
</organism>
<proteinExistence type="predicted"/>
<dbReference type="RefSeq" id="WP_202064794.1">
    <property type="nucleotide sequence ID" value="NZ_JAEQMY010000087.1"/>
</dbReference>
<dbReference type="AlphaFoldDB" id="A0A936ZCW2"/>
<evidence type="ECO:0000259" key="1">
    <source>
        <dbReference type="Pfam" id="PF13670"/>
    </source>
</evidence>
<gene>
    <name evidence="2" type="ORF">JKG68_26650</name>
</gene>
<accession>A0A936ZCW2</accession>
<evidence type="ECO:0000313" key="3">
    <source>
        <dbReference type="Proteomes" id="UP000605848"/>
    </source>
</evidence>
<dbReference type="EMBL" id="JAEQMY010000087">
    <property type="protein sequence ID" value="MBL0407501.1"/>
    <property type="molecule type" value="Genomic_DNA"/>
</dbReference>